<sequence length="280" mass="31031">MVLYLEFAFFVILATLLLLCVIVAKLRDMAESRFADQASTSSLRSQKGSSEEAVTSRSKRATAASTSQGRASKRRAVKLGGNKTGSDFDGSVGRKLESDDRTAREVEIIGSKESSIGTEVLRKEFDEIQRGSAEDDDWEGVERSESARLFGRAIQFACSARNAGLISAIHGEQAMKLYGLHKVALEGPCREHQPMAFRVSARAKWNAWQQLGNISPEVAMEEYIVLLSEKIPSWMHNNAVEDVVCTDAETFWKLICNVRTAIEQQTKTDPNRLQKLNPAT</sequence>
<dbReference type="InterPro" id="IPR000582">
    <property type="entry name" value="Acyl-CoA-binding_protein"/>
</dbReference>
<feature type="domain" description="ACB" evidence="5">
    <location>
        <begin position="146"/>
        <end position="236"/>
    </location>
</feature>
<dbReference type="AlphaFoldDB" id="A0A8B8PB78"/>
<proteinExistence type="inferred from homology"/>
<feature type="transmembrane region" description="Helical" evidence="4">
    <location>
        <begin position="6"/>
        <end position="24"/>
    </location>
</feature>
<feature type="region of interest" description="Disordered" evidence="3">
    <location>
        <begin position="37"/>
        <end position="96"/>
    </location>
</feature>
<dbReference type="Pfam" id="PF00887">
    <property type="entry name" value="ACBP"/>
    <property type="match status" value="1"/>
</dbReference>
<evidence type="ECO:0000256" key="2">
    <source>
        <dbReference type="ARBA" id="ARBA00023121"/>
    </source>
</evidence>
<feature type="compositionally biased region" description="Low complexity" evidence="3">
    <location>
        <begin position="53"/>
        <end position="67"/>
    </location>
</feature>
<keyword evidence="6" id="KW-1185">Reference proteome</keyword>
<evidence type="ECO:0000256" key="1">
    <source>
        <dbReference type="ARBA" id="ARBA00005567"/>
    </source>
</evidence>
<dbReference type="GeneID" id="115742105"/>
<comment type="similarity">
    <text evidence="1">Belongs to the ACBP family.</text>
</comment>
<dbReference type="OrthoDB" id="71307at2759"/>
<dbReference type="SUPFAM" id="SSF47027">
    <property type="entry name" value="Acyl-CoA binding protein"/>
    <property type="match status" value="1"/>
</dbReference>
<dbReference type="InterPro" id="IPR014352">
    <property type="entry name" value="FERM/acyl-CoA-bd_prot_sf"/>
</dbReference>
<keyword evidence="4" id="KW-0472">Membrane</keyword>
<evidence type="ECO:0000259" key="5">
    <source>
        <dbReference type="PROSITE" id="PS51228"/>
    </source>
</evidence>
<evidence type="ECO:0000313" key="7">
    <source>
        <dbReference type="RefSeq" id="XP_030532080.1"/>
    </source>
</evidence>
<evidence type="ECO:0000256" key="4">
    <source>
        <dbReference type="SAM" id="Phobius"/>
    </source>
</evidence>
<dbReference type="Gene3D" id="1.20.80.10">
    <property type="match status" value="1"/>
</dbReference>
<dbReference type="Proteomes" id="UP000827889">
    <property type="component" value="Chromosome 11"/>
</dbReference>
<name>A0A8B8PB78_9MYRT</name>
<dbReference type="PANTHER" id="PTHR23310:SF105">
    <property type="entry name" value="ACYL-COA-BINDING DOMAIN-CONTAINING PROTEIN 5"/>
    <property type="match status" value="1"/>
</dbReference>
<feature type="compositionally biased region" description="Polar residues" evidence="3">
    <location>
        <begin position="37"/>
        <end position="48"/>
    </location>
</feature>
<dbReference type="InterPro" id="IPR035984">
    <property type="entry name" value="Acyl-CoA-binding_sf"/>
</dbReference>
<dbReference type="RefSeq" id="XP_030532080.1">
    <property type="nucleotide sequence ID" value="XM_030676220.2"/>
</dbReference>
<keyword evidence="4" id="KW-1133">Transmembrane helix</keyword>
<reference evidence="7" key="1">
    <citation type="submission" date="2025-08" db="UniProtKB">
        <authorList>
            <consortium name="RefSeq"/>
        </authorList>
    </citation>
    <scope>IDENTIFICATION</scope>
    <source>
        <tissue evidence="7">Leaf</tissue>
    </source>
</reference>
<keyword evidence="4" id="KW-0812">Transmembrane</keyword>
<gene>
    <name evidence="7" type="primary">LOC115742105</name>
</gene>
<dbReference type="PANTHER" id="PTHR23310">
    <property type="entry name" value="ACYL-COA-BINDING PROTEIN, ACBP"/>
    <property type="match status" value="1"/>
</dbReference>
<dbReference type="GO" id="GO:0006631">
    <property type="term" value="P:fatty acid metabolic process"/>
    <property type="evidence" value="ECO:0007669"/>
    <property type="project" value="TreeGrafter"/>
</dbReference>
<dbReference type="GO" id="GO:0000062">
    <property type="term" value="F:fatty-acyl-CoA binding"/>
    <property type="evidence" value="ECO:0007669"/>
    <property type="project" value="InterPro"/>
</dbReference>
<dbReference type="KEGG" id="rarg:115742105"/>
<evidence type="ECO:0000313" key="6">
    <source>
        <dbReference type="Proteomes" id="UP000827889"/>
    </source>
</evidence>
<dbReference type="PROSITE" id="PS51228">
    <property type="entry name" value="ACB_2"/>
    <property type="match status" value="1"/>
</dbReference>
<organism evidence="6 7">
    <name type="scientific">Rhodamnia argentea</name>
    <dbReference type="NCBI Taxonomy" id="178133"/>
    <lineage>
        <taxon>Eukaryota</taxon>
        <taxon>Viridiplantae</taxon>
        <taxon>Streptophyta</taxon>
        <taxon>Embryophyta</taxon>
        <taxon>Tracheophyta</taxon>
        <taxon>Spermatophyta</taxon>
        <taxon>Magnoliopsida</taxon>
        <taxon>eudicotyledons</taxon>
        <taxon>Gunneridae</taxon>
        <taxon>Pentapetalae</taxon>
        <taxon>rosids</taxon>
        <taxon>malvids</taxon>
        <taxon>Myrtales</taxon>
        <taxon>Myrtaceae</taxon>
        <taxon>Myrtoideae</taxon>
        <taxon>Myrteae</taxon>
        <taxon>Australasian group</taxon>
        <taxon>Rhodamnia</taxon>
    </lineage>
</organism>
<accession>A0A8B8PB78</accession>
<protein>
    <submittedName>
        <fullName evidence="7">Acyl-CoA-binding domain-containing protein 3-like</fullName>
    </submittedName>
</protein>
<keyword evidence="2" id="KW-0446">Lipid-binding</keyword>
<evidence type="ECO:0000256" key="3">
    <source>
        <dbReference type="SAM" id="MobiDB-lite"/>
    </source>
</evidence>